<dbReference type="Gene3D" id="3.30.70.1070">
    <property type="entry name" value="Sporulation related repeat"/>
    <property type="match status" value="1"/>
</dbReference>
<name>A0A6M8ECB8_9BACT</name>
<dbReference type="SUPFAM" id="SSF110997">
    <property type="entry name" value="Sporulation related repeat"/>
    <property type="match status" value="1"/>
</dbReference>
<dbReference type="AlphaFoldDB" id="A0A6M8ECB8"/>
<reference evidence="4 5" key="1">
    <citation type="submission" date="2019-08" db="EMBL/GenBank/DDBJ databases">
        <title>Complete genome sequence of Arcobacter acticola.</title>
        <authorList>
            <person name="Miller W."/>
        </authorList>
    </citation>
    <scope>NUCLEOTIDE SEQUENCE [LARGE SCALE GENOMIC DNA]</scope>
    <source>
        <strain evidence="4 5">KCTC 52212</strain>
    </source>
</reference>
<evidence type="ECO:0000256" key="2">
    <source>
        <dbReference type="SAM" id="Phobius"/>
    </source>
</evidence>
<keyword evidence="2" id="KW-0812">Transmembrane</keyword>
<feature type="domain" description="SPOR" evidence="3">
    <location>
        <begin position="245"/>
        <end position="324"/>
    </location>
</feature>
<dbReference type="PROSITE" id="PS51724">
    <property type="entry name" value="SPOR"/>
    <property type="match status" value="1"/>
</dbReference>
<evidence type="ECO:0000256" key="1">
    <source>
        <dbReference type="SAM" id="Coils"/>
    </source>
</evidence>
<dbReference type="KEGG" id="paco:AACT_0927"/>
<accession>A0A6M8ECB8</accession>
<gene>
    <name evidence="4" type="ORF">AACT_0927</name>
</gene>
<dbReference type="GO" id="GO:0042834">
    <property type="term" value="F:peptidoglycan binding"/>
    <property type="evidence" value="ECO:0007669"/>
    <property type="project" value="InterPro"/>
</dbReference>
<dbReference type="InterPro" id="IPR036680">
    <property type="entry name" value="SPOR-like_sf"/>
</dbReference>
<keyword evidence="2" id="KW-0472">Membrane</keyword>
<protein>
    <submittedName>
        <fullName evidence="4">SPOR domain-containing protein</fullName>
    </submittedName>
</protein>
<evidence type="ECO:0000259" key="3">
    <source>
        <dbReference type="PROSITE" id="PS51724"/>
    </source>
</evidence>
<organism evidence="4 5">
    <name type="scientific">Arcobacter acticola</name>
    <dbReference type="NCBI Taxonomy" id="1849015"/>
    <lineage>
        <taxon>Bacteria</taxon>
        <taxon>Pseudomonadati</taxon>
        <taxon>Campylobacterota</taxon>
        <taxon>Epsilonproteobacteria</taxon>
        <taxon>Campylobacterales</taxon>
        <taxon>Arcobacteraceae</taxon>
        <taxon>Arcobacter</taxon>
    </lineage>
</organism>
<feature type="transmembrane region" description="Helical" evidence="2">
    <location>
        <begin position="83"/>
        <end position="104"/>
    </location>
</feature>
<feature type="coiled-coil region" evidence="1">
    <location>
        <begin position="4"/>
        <end position="38"/>
    </location>
</feature>
<sequence>MQIKGEEFIKKVQLQQEREELERKLNELEEVEMSIQDEPVILSRSINNTANEVDNDVEMNDHELNNIMLGSSNNSNEENKKKYLILGIVLVVLFLLTIIIIRLLSGDTTKEDQFTSNNANSNEIKKLSENSNIEENFQKIINERVKKDSSAPMVPEIAKTTENAQQTTANTLEGNETIQQDEAPSGITNEALDETIKKIEEKKAVQKEKVVEKVTKKEPVQKEKVVERKVEEKKASKYVAETSSSDMTKGYFVQIGAFSKKPSDSYINTIRNEKFKYKIYQTEIKGTLYNKVLIGPYSSRAAANQDMDAIKEKLSVTNAFIVKF</sequence>
<dbReference type="Pfam" id="PF05036">
    <property type="entry name" value="SPOR"/>
    <property type="match status" value="1"/>
</dbReference>
<proteinExistence type="predicted"/>
<evidence type="ECO:0000313" key="5">
    <source>
        <dbReference type="Proteomes" id="UP000503483"/>
    </source>
</evidence>
<keyword evidence="5" id="KW-1185">Reference proteome</keyword>
<evidence type="ECO:0000313" key="4">
    <source>
        <dbReference type="EMBL" id="QKE28120.1"/>
    </source>
</evidence>
<dbReference type="EMBL" id="CP042652">
    <property type="protein sequence ID" value="QKE28120.1"/>
    <property type="molecule type" value="Genomic_DNA"/>
</dbReference>
<dbReference type="InterPro" id="IPR007730">
    <property type="entry name" value="SPOR-like_dom"/>
</dbReference>
<keyword evidence="2" id="KW-1133">Transmembrane helix</keyword>
<dbReference type="Proteomes" id="UP000503483">
    <property type="component" value="Chromosome"/>
</dbReference>
<dbReference type="RefSeq" id="WP_172125423.1">
    <property type="nucleotide sequence ID" value="NZ_CP042652.1"/>
</dbReference>
<keyword evidence="1" id="KW-0175">Coiled coil</keyword>